<gene>
    <name evidence="3" type="ORF">SAMN04488023_11832</name>
</gene>
<dbReference type="InterPro" id="IPR004629">
    <property type="entry name" value="WecG_TagA_CpsF"/>
</dbReference>
<reference evidence="3 4" key="1">
    <citation type="submission" date="2016-10" db="EMBL/GenBank/DDBJ databases">
        <authorList>
            <person name="de Groot N.N."/>
        </authorList>
    </citation>
    <scope>NUCLEOTIDE SEQUENCE [LARGE SCALE GENOMIC DNA]</scope>
    <source>
        <strain evidence="3 4">DSM 18610</strain>
    </source>
</reference>
<evidence type="ECO:0000313" key="3">
    <source>
        <dbReference type="EMBL" id="SER84619.1"/>
    </source>
</evidence>
<dbReference type="GO" id="GO:0016758">
    <property type="term" value="F:hexosyltransferase activity"/>
    <property type="evidence" value="ECO:0007669"/>
    <property type="project" value="TreeGrafter"/>
</dbReference>
<dbReference type="EMBL" id="FOGG01000018">
    <property type="protein sequence ID" value="SER84619.1"/>
    <property type="molecule type" value="Genomic_DNA"/>
</dbReference>
<dbReference type="STRING" id="390241.SAMN04488023_11832"/>
<dbReference type="NCBIfam" id="TIGR00696">
    <property type="entry name" value="wecG_tagA_cpsF"/>
    <property type="match status" value="1"/>
</dbReference>
<dbReference type="AlphaFoldDB" id="A0A1H9SK38"/>
<keyword evidence="2 3" id="KW-0808">Transferase</keyword>
<protein>
    <submittedName>
        <fullName evidence="3">N-acetylglucosaminyldiphosphoundecaprenol N-acetyl-beta-D-mannosaminyltransferase</fullName>
    </submittedName>
</protein>
<dbReference type="OrthoDB" id="9771846at2"/>
<accession>A0A1H9SK38</accession>
<keyword evidence="1" id="KW-0328">Glycosyltransferase</keyword>
<dbReference type="RefSeq" id="WP_090885635.1">
    <property type="nucleotide sequence ID" value="NZ_FOGG01000018.1"/>
</dbReference>
<sequence>MEKIINPEDRGIKYDLFYGKLNEISFDHKVVINTINQYSYCVARHDPEFQKALKASDILLPDGEGIVLAERLLTGKKIQKISGTDLHLHLLSILNHQSGKCFYLGSSEETLDKIKLKLSKEYPNLKVATYAPPFSPSFSDRDNAEMIKAVNTFKPDALFIGLTAPKQEKWSGQFRDQINAKVICSIGAVFDFYAETVKRPCPLLIRYKLEWLGRLISNPVKMWRRYLFYGPIYIFYILRLRLSTSSKNTA</sequence>
<evidence type="ECO:0000313" key="4">
    <source>
        <dbReference type="Proteomes" id="UP000199572"/>
    </source>
</evidence>
<dbReference type="PANTHER" id="PTHR34136:SF1">
    <property type="entry name" value="UDP-N-ACETYL-D-MANNOSAMINURONIC ACID TRANSFERASE"/>
    <property type="match status" value="1"/>
</dbReference>
<dbReference type="Proteomes" id="UP000199572">
    <property type="component" value="Unassembled WGS sequence"/>
</dbReference>
<dbReference type="CDD" id="cd06533">
    <property type="entry name" value="Glyco_transf_WecG_TagA"/>
    <property type="match status" value="1"/>
</dbReference>
<dbReference type="PANTHER" id="PTHR34136">
    <property type="match status" value="1"/>
</dbReference>
<proteinExistence type="predicted"/>
<dbReference type="Pfam" id="PF03808">
    <property type="entry name" value="Glyco_tran_WecG"/>
    <property type="match status" value="1"/>
</dbReference>
<organism evidence="3 4">
    <name type="scientific">Pedobacter rhizosphaerae</name>
    <dbReference type="NCBI Taxonomy" id="390241"/>
    <lineage>
        <taxon>Bacteria</taxon>
        <taxon>Pseudomonadati</taxon>
        <taxon>Bacteroidota</taxon>
        <taxon>Sphingobacteriia</taxon>
        <taxon>Sphingobacteriales</taxon>
        <taxon>Sphingobacteriaceae</taxon>
        <taxon>Pedobacter</taxon>
    </lineage>
</organism>
<evidence type="ECO:0000256" key="2">
    <source>
        <dbReference type="ARBA" id="ARBA00022679"/>
    </source>
</evidence>
<name>A0A1H9SK38_9SPHI</name>
<keyword evidence="4" id="KW-1185">Reference proteome</keyword>
<evidence type="ECO:0000256" key="1">
    <source>
        <dbReference type="ARBA" id="ARBA00022676"/>
    </source>
</evidence>